<name>A0A3P3XIP7_9SPIR</name>
<evidence type="ECO:0000256" key="1">
    <source>
        <dbReference type="SAM" id="SignalP"/>
    </source>
</evidence>
<feature type="chain" id="PRO_5017945636" description="Outer membrane protein beta-barrel domain-containing protein" evidence="1">
    <location>
        <begin position="33"/>
        <end position="184"/>
    </location>
</feature>
<dbReference type="EMBL" id="FWDM01000020">
    <property type="protein sequence ID" value="SLM12991.1"/>
    <property type="molecule type" value="Genomic_DNA"/>
</dbReference>
<accession>A0A3P3XIP7</accession>
<proteinExistence type="predicted"/>
<protein>
    <recommendedName>
        <fullName evidence="3">Outer membrane protein beta-barrel domain-containing protein</fullName>
    </recommendedName>
</protein>
<gene>
    <name evidence="2" type="ORF">SPIROBIBN47_270045</name>
</gene>
<dbReference type="AlphaFoldDB" id="A0A3P3XIP7"/>
<evidence type="ECO:0008006" key="3">
    <source>
        <dbReference type="Google" id="ProtNLM"/>
    </source>
</evidence>
<keyword evidence="1" id="KW-0732">Signal</keyword>
<organism evidence="2">
    <name type="scientific">uncultured spirochete</name>
    <dbReference type="NCBI Taxonomy" id="156406"/>
    <lineage>
        <taxon>Bacteria</taxon>
        <taxon>Pseudomonadati</taxon>
        <taxon>Spirochaetota</taxon>
        <taxon>Spirochaetia</taxon>
        <taxon>Spirochaetales</taxon>
        <taxon>environmental samples</taxon>
    </lineage>
</organism>
<feature type="signal peptide" evidence="1">
    <location>
        <begin position="1"/>
        <end position="32"/>
    </location>
</feature>
<reference evidence="2" key="1">
    <citation type="submission" date="2017-02" db="EMBL/GenBank/DDBJ databases">
        <authorList>
            <person name="Regsiter A."/>
            <person name="William W."/>
        </authorList>
    </citation>
    <scope>NUCLEOTIDE SEQUENCE</scope>
    <source>
        <strain evidence="2">Bib</strain>
    </source>
</reference>
<sequence length="184" mass="20339">MERLLNMKHSMRFVIFIMLMCYVAASSGMVYAAEPWHVGIVVGTEGFAAKGFDNGEYMRAGLLFDPFPPKGIQPAWFLGALVPVNPLDFSGLMLNIGIELRYMARTAHSSFFVREWKYAPAVSAEMLIDPAGGREVGFVVSAQLVRFWFGESYVSFLGTELVLDSKGLVSGWGASLIRLTAFVH</sequence>
<evidence type="ECO:0000313" key="2">
    <source>
        <dbReference type="EMBL" id="SLM12991.1"/>
    </source>
</evidence>